<proteinExistence type="predicted"/>
<name>A0ABQ1G100_9SPHN</name>
<sequence length="61" mass="6583">MSALIAPRYRRDVKGFIFIVAAMLAVDAALNHSENTISIFHGAMQVIHGFKSSLSGSIFSS</sequence>
<reference evidence="2" key="1">
    <citation type="journal article" date="2019" name="Int. J. Syst. Evol. Microbiol.">
        <title>The Global Catalogue of Microorganisms (GCM) 10K type strain sequencing project: providing services to taxonomists for standard genome sequencing and annotation.</title>
        <authorList>
            <consortium name="The Broad Institute Genomics Platform"/>
            <consortium name="The Broad Institute Genome Sequencing Center for Infectious Disease"/>
            <person name="Wu L."/>
            <person name="Ma J."/>
        </authorList>
    </citation>
    <scope>NUCLEOTIDE SEQUENCE [LARGE SCALE GENOMIC DNA]</scope>
    <source>
        <strain evidence="2">CGMCC 1.10106</strain>
    </source>
</reference>
<evidence type="ECO:0000313" key="2">
    <source>
        <dbReference type="Proteomes" id="UP000618591"/>
    </source>
</evidence>
<accession>A0ABQ1G100</accession>
<comment type="caution">
    <text evidence="1">The sequence shown here is derived from an EMBL/GenBank/DDBJ whole genome shotgun (WGS) entry which is preliminary data.</text>
</comment>
<dbReference type="EMBL" id="BMDW01000001">
    <property type="protein sequence ID" value="GGA34307.1"/>
    <property type="molecule type" value="Genomic_DNA"/>
</dbReference>
<evidence type="ECO:0000313" key="1">
    <source>
        <dbReference type="EMBL" id="GGA34307.1"/>
    </source>
</evidence>
<dbReference type="Proteomes" id="UP000618591">
    <property type="component" value="Unassembled WGS sequence"/>
</dbReference>
<gene>
    <name evidence="1" type="ORF">GCM10011395_00810</name>
</gene>
<keyword evidence="2" id="KW-1185">Reference proteome</keyword>
<protein>
    <submittedName>
        <fullName evidence="1">Uncharacterized protein</fullName>
    </submittedName>
</protein>
<organism evidence="1 2">
    <name type="scientific">Sphingomonas psychrolutea</name>
    <dbReference type="NCBI Taxonomy" id="1259676"/>
    <lineage>
        <taxon>Bacteria</taxon>
        <taxon>Pseudomonadati</taxon>
        <taxon>Pseudomonadota</taxon>
        <taxon>Alphaproteobacteria</taxon>
        <taxon>Sphingomonadales</taxon>
        <taxon>Sphingomonadaceae</taxon>
        <taxon>Sphingomonas</taxon>
    </lineage>
</organism>